<dbReference type="RefSeq" id="WP_330483165.1">
    <property type="nucleotide sequence ID" value="NZ_JAZBJZ010000024.1"/>
</dbReference>
<gene>
    <name evidence="1" type="ORF">V2H45_08235</name>
</gene>
<dbReference type="Proteomes" id="UP001333818">
    <property type="component" value="Unassembled WGS sequence"/>
</dbReference>
<keyword evidence="2" id="KW-1185">Reference proteome</keyword>
<protein>
    <submittedName>
        <fullName evidence="1">Uncharacterized protein</fullName>
    </submittedName>
</protein>
<organism evidence="1 2">
    <name type="scientific">Tumidithrix elongata BACA0141</name>
    <dbReference type="NCBI Taxonomy" id="2716417"/>
    <lineage>
        <taxon>Bacteria</taxon>
        <taxon>Bacillati</taxon>
        <taxon>Cyanobacteriota</taxon>
        <taxon>Cyanophyceae</taxon>
        <taxon>Pseudanabaenales</taxon>
        <taxon>Pseudanabaenaceae</taxon>
        <taxon>Tumidithrix</taxon>
        <taxon>Tumidithrix elongata</taxon>
    </lineage>
</organism>
<sequence>MTNGFNRATRIQVWTCIDWLWAIGASAVDIHCLSEDSYRDHDYTGALGSSLLSAIGINTEPRSPIAKLSRTLT</sequence>
<comment type="caution">
    <text evidence="1">The sequence shown here is derived from an EMBL/GenBank/DDBJ whole genome shotgun (WGS) entry which is preliminary data.</text>
</comment>
<evidence type="ECO:0000313" key="2">
    <source>
        <dbReference type="Proteomes" id="UP001333818"/>
    </source>
</evidence>
<proteinExistence type="predicted"/>
<reference evidence="1" key="1">
    <citation type="submission" date="2024-01" db="EMBL/GenBank/DDBJ databases">
        <title>Bank of Algae and Cyanobacteria of the Azores (BACA) strain genomes.</title>
        <authorList>
            <person name="Luz R."/>
            <person name="Cordeiro R."/>
            <person name="Fonseca A."/>
            <person name="Goncalves V."/>
        </authorList>
    </citation>
    <scope>NUCLEOTIDE SEQUENCE</scope>
    <source>
        <strain evidence="1">BACA0141</strain>
    </source>
</reference>
<dbReference type="AlphaFoldDB" id="A0AAW9Q1H6"/>
<dbReference type="EMBL" id="JAZBJZ010000024">
    <property type="protein sequence ID" value="MEE3716731.1"/>
    <property type="molecule type" value="Genomic_DNA"/>
</dbReference>
<evidence type="ECO:0000313" key="1">
    <source>
        <dbReference type="EMBL" id="MEE3716731.1"/>
    </source>
</evidence>
<accession>A0AAW9Q1H6</accession>
<name>A0AAW9Q1H6_9CYAN</name>